<dbReference type="GO" id="GO:0007018">
    <property type="term" value="P:microtubule-based movement"/>
    <property type="evidence" value="ECO:0007669"/>
    <property type="project" value="InterPro"/>
</dbReference>
<protein>
    <recommendedName>
        <fullName evidence="3">Dynein heavy chain coiled coil stalk domain-containing protein</fullName>
    </recommendedName>
</protein>
<accession>A0A9P0EA33</accession>
<feature type="coiled-coil region" evidence="1">
    <location>
        <begin position="45"/>
        <end position="89"/>
    </location>
</feature>
<dbReference type="EMBL" id="OV725077">
    <property type="protein sequence ID" value="CAH1391174.1"/>
    <property type="molecule type" value="Genomic_DNA"/>
</dbReference>
<dbReference type="Gene3D" id="1.10.287.2610">
    <property type="match status" value="1"/>
</dbReference>
<dbReference type="Proteomes" id="UP001152798">
    <property type="component" value="Chromosome 1"/>
</dbReference>
<name>A0A9P0EA33_NEZVI</name>
<dbReference type="GO" id="GO:0030286">
    <property type="term" value="C:dynein complex"/>
    <property type="evidence" value="ECO:0007669"/>
    <property type="project" value="InterPro"/>
</dbReference>
<reference evidence="4" key="1">
    <citation type="submission" date="2022-01" db="EMBL/GenBank/DDBJ databases">
        <authorList>
            <person name="King R."/>
        </authorList>
    </citation>
    <scope>NUCLEOTIDE SEQUENCE</scope>
</reference>
<sequence>MAHVHSQVNQMSRLYLLYERRYNYTTPKSFLEQISLYSKLLIKKSKELAGKIDRLKNGLEKLRSTAQQVDDLKAKLAIQEVELKIKNEAADNLIKIVGVETEKVSTEKAMGRYNLLLVFLFLFRTFVYVI</sequence>
<dbReference type="AlphaFoldDB" id="A0A9P0EA33"/>
<keyword evidence="2" id="KW-0472">Membrane</keyword>
<evidence type="ECO:0000313" key="4">
    <source>
        <dbReference type="EMBL" id="CAH1391174.1"/>
    </source>
</evidence>
<dbReference type="GO" id="GO:0045505">
    <property type="term" value="F:dynein intermediate chain binding"/>
    <property type="evidence" value="ECO:0007669"/>
    <property type="project" value="InterPro"/>
</dbReference>
<evidence type="ECO:0000256" key="1">
    <source>
        <dbReference type="SAM" id="Coils"/>
    </source>
</evidence>
<dbReference type="PANTHER" id="PTHR45703:SF8">
    <property type="entry name" value="DYNEINS HEAVY CHAIN"/>
    <property type="match status" value="1"/>
</dbReference>
<keyword evidence="1" id="KW-0175">Coiled coil</keyword>
<gene>
    <name evidence="4" type="ORF">NEZAVI_LOCUS2243</name>
</gene>
<evidence type="ECO:0000313" key="5">
    <source>
        <dbReference type="Proteomes" id="UP001152798"/>
    </source>
</evidence>
<proteinExistence type="predicted"/>
<keyword evidence="5" id="KW-1185">Reference proteome</keyword>
<feature type="domain" description="Dynein heavy chain coiled coil stalk" evidence="3">
    <location>
        <begin position="53"/>
        <end position="111"/>
    </location>
</feature>
<dbReference type="InterPro" id="IPR026983">
    <property type="entry name" value="DHC"/>
</dbReference>
<dbReference type="GO" id="GO:0051959">
    <property type="term" value="F:dynein light intermediate chain binding"/>
    <property type="evidence" value="ECO:0007669"/>
    <property type="project" value="InterPro"/>
</dbReference>
<evidence type="ECO:0000259" key="3">
    <source>
        <dbReference type="Pfam" id="PF12777"/>
    </source>
</evidence>
<dbReference type="OrthoDB" id="424310at2759"/>
<organism evidence="4 5">
    <name type="scientific">Nezara viridula</name>
    <name type="common">Southern green stink bug</name>
    <name type="synonym">Cimex viridulus</name>
    <dbReference type="NCBI Taxonomy" id="85310"/>
    <lineage>
        <taxon>Eukaryota</taxon>
        <taxon>Metazoa</taxon>
        <taxon>Ecdysozoa</taxon>
        <taxon>Arthropoda</taxon>
        <taxon>Hexapoda</taxon>
        <taxon>Insecta</taxon>
        <taxon>Pterygota</taxon>
        <taxon>Neoptera</taxon>
        <taxon>Paraneoptera</taxon>
        <taxon>Hemiptera</taxon>
        <taxon>Heteroptera</taxon>
        <taxon>Panheteroptera</taxon>
        <taxon>Pentatomomorpha</taxon>
        <taxon>Pentatomoidea</taxon>
        <taxon>Pentatomidae</taxon>
        <taxon>Pentatominae</taxon>
        <taxon>Nezara</taxon>
    </lineage>
</organism>
<evidence type="ECO:0000256" key="2">
    <source>
        <dbReference type="SAM" id="Phobius"/>
    </source>
</evidence>
<feature type="transmembrane region" description="Helical" evidence="2">
    <location>
        <begin position="113"/>
        <end position="129"/>
    </location>
</feature>
<dbReference type="InterPro" id="IPR024743">
    <property type="entry name" value="Dynein_HC_stalk"/>
</dbReference>
<dbReference type="Pfam" id="PF12777">
    <property type="entry name" value="MT"/>
    <property type="match status" value="1"/>
</dbReference>
<dbReference type="PANTHER" id="PTHR45703">
    <property type="entry name" value="DYNEIN HEAVY CHAIN"/>
    <property type="match status" value="1"/>
</dbReference>
<keyword evidence="2" id="KW-0812">Transmembrane</keyword>
<keyword evidence="2" id="KW-1133">Transmembrane helix</keyword>